<dbReference type="SUPFAM" id="SSF56112">
    <property type="entry name" value="Protein kinase-like (PK-like)"/>
    <property type="match status" value="1"/>
</dbReference>
<dbReference type="InterPro" id="IPR011009">
    <property type="entry name" value="Kinase-like_dom_sf"/>
</dbReference>
<sequence length="327" mass="36711">MGLNLPDGVEAFLASAGWGDGVVEPLAGDASFRRYFRIRRGDKSAMLMDAPPPEEDPQPFLRAAKWLDANGLRAPHILAEDGLRGLVLLEDFGEVRMREYLDQWPDDERAVYTAAIDTLVDLHRLPPGPFRDYSLAEYQREAKLLVDWYCPAQNLYVDGPGYAAAWEAVLSPMLPRQRPGVVVMRDYHAENVMLLGALEKQGLLDFQDALVGHPAYDLVSLLQDARRDVAPELEAEMFDYYVRQTGAGADFLADYARLGAQRNAKIVGIFVRLWKRDGKPRYLDYIPRVWALLERDLAHPALEPVARWFDANIPAELRAAGGGTFTV</sequence>
<dbReference type="Proteomes" id="UP000634139">
    <property type="component" value="Unassembled WGS sequence"/>
</dbReference>
<reference evidence="2" key="1">
    <citation type="journal article" date="2014" name="Int. J. Syst. Evol. Microbiol.">
        <title>Complete genome sequence of Corynebacterium casei LMG S-19264T (=DSM 44701T), isolated from a smear-ripened cheese.</title>
        <authorList>
            <consortium name="US DOE Joint Genome Institute (JGI-PGF)"/>
            <person name="Walter F."/>
            <person name="Albersmeier A."/>
            <person name="Kalinowski J."/>
            <person name="Ruckert C."/>
        </authorList>
    </citation>
    <scope>NUCLEOTIDE SEQUENCE</scope>
    <source>
        <strain evidence="2">KCTC 32422</strain>
    </source>
</reference>
<keyword evidence="3" id="KW-1185">Reference proteome</keyword>
<name>A0A918R9T9_9SPHN</name>
<dbReference type="EMBL" id="BMZD01000002">
    <property type="protein sequence ID" value="GGZ90930.1"/>
    <property type="molecule type" value="Genomic_DNA"/>
</dbReference>
<gene>
    <name evidence="2" type="ORF">GCM10011617_07550</name>
</gene>
<proteinExistence type="predicted"/>
<dbReference type="Pfam" id="PF01636">
    <property type="entry name" value="APH"/>
    <property type="match status" value="1"/>
</dbReference>
<comment type="caution">
    <text evidence="2">The sequence shown here is derived from an EMBL/GenBank/DDBJ whole genome shotgun (WGS) entry which is preliminary data.</text>
</comment>
<dbReference type="Gene3D" id="3.30.200.20">
    <property type="entry name" value="Phosphorylase Kinase, domain 1"/>
    <property type="match status" value="1"/>
</dbReference>
<organism evidence="2 3">
    <name type="scientific">Novosphingobium arvoryzae</name>
    <dbReference type="NCBI Taxonomy" id="1256514"/>
    <lineage>
        <taxon>Bacteria</taxon>
        <taxon>Pseudomonadati</taxon>
        <taxon>Pseudomonadota</taxon>
        <taxon>Alphaproteobacteria</taxon>
        <taxon>Sphingomonadales</taxon>
        <taxon>Sphingomonadaceae</taxon>
        <taxon>Novosphingobium</taxon>
    </lineage>
</organism>
<accession>A0A918R9T9</accession>
<protein>
    <submittedName>
        <fullName evidence="2">Aminoglycoside phosphotransferase</fullName>
    </submittedName>
</protein>
<feature type="domain" description="Aminoglycoside phosphotransferase" evidence="1">
    <location>
        <begin position="23"/>
        <end position="244"/>
    </location>
</feature>
<dbReference type="RefSeq" id="WP_189539107.1">
    <property type="nucleotide sequence ID" value="NZ_BMZD01000002.1"/>
</dbReference>
<evidence type="ECO:0000313" key="2">
    <source>
        <dbReference type="EMBL" id="GGZ90930.1"/>
    </source>
</evidence>
<reference evidence="2" key="2">
    <citation type="submission" date="2020-09" db="EMBL/GenBank/DDBJ databases">
        <authorList>
            <person name="Sun Q."/>
            <person name="Kim S."/>
        </authorList>
    </citation>
    <scope>NUCLEOTIDE SEQUENCE</scope>
    <source>
        <strain evidence="2">KCTC 32422</strain>
    </source>
</reference>
<dbReference type="AlphaFoldDB" id="A0A918R9T9"/>
<evidence type="ECO:0000313" key="3">
    <source>
        <dbReference type="Proteomes" id="UP000634139"/>
    </source>
</evidence>
<evidence type="ECO:0000259" key="1">
    <source>
        <dbReference type="Pfam" id="PF01636"/>
    </source>
</evidence>
<dbReference type="InterPro" id="IPR002575">
    <property type="entry name" value="Aminoglycoside_PTrfase"/>
</dbReference>
<dbReference type="Gene3D" id="3.90.1200.10">
    <property type="match status" value="1"/>
</dbReference>